<dbReference type="InParanoid" id="K3X453"/>
<dbReference type="VEuPathDB" id="FungiDB:PYU1_G011976"/>
<protein>
    <submittedName>
        <fullName evidence="3">Uncharacterized protein</fullName>
    </submittedName>
</protein>
<dbReference type="AlphaFoldDB" id="K3X453"/>
<sequence length="232" mass="24910">MELLTSGAWIAGIVLFQFIVSRDIGGNSSSGSDAQAQSSTHSRSLDPRSFPLRTELHLQRKAQHALTGLLFYAASWALPSHITVVALFVAAGVFFIAHQLRKLNPRVGRDLSVGDPAASLVGTLYSQHNHKTNNLTKVKKQKSQSTKSWTGFAGALVASSATTFLAMSWSNAQKAPIEDKQVMVRLAEALFAGIAAAIAEMISIAGWDDNLSMPLITGLFLELGSYGFGFQC</sequence>
<feature type="transmembrane region" description="Helical" evidence="1">
    <location>
        <begin position="76"/>
        <end position="97"/>
    </location>
</feature>
<dbReference type="PANTHER" id="PTHR31303:SF1">
    <property type="entry name" value="CTP-DEPENDENT DIACYLGLYCEROL KINASE 1"/>
    <property type="match status" value="1"/>
</dbReference>
<evidence type="ECO:0000256" key="2">
    <source>
        <dbReference type="SAM" id="SignalP"/>
    </source>
</evidence>
<dbReference type="HOGENOM" id="CLU_031477_3_0_1"/>
<keyword evidence="2" id="KW-0732">Signal</keyword>
<feature type="chain" id="PRO_5003872815" evidence="2">
    <location>
        <begin position="22"/>
        <end position="232"/>
    </location>
</feature>
<keyword evidence="1" id="KW-0472">Membrane</keyword>
<dbReference type="STRING" id="431595.K3X453"/>
<proteinExistence type="predicted"/>
<feature type="signal peptide" evidence="2">
    <location>
        <begin position="1"/>
        <end position="21"/>
    </location>
</feature>
<reference evidence="3" key="3">
    <citation type="submission" date="2015-02" db="UniProtKB">
        <authorList>
            <consortium name="EnsemblProtists"/>
        </authorList>
    </citation>
    <scope>IDENTIFICATION</scope>
    <source>
        <strain evidence="3">DAOM BR144</strain>
    </source>
</reference>
<dbReference type="GO" id="GO:0004143">
    <property type="term" value="F:ATP-dependent diacylglycerol kinase activity"/>
    <property type="evidence" value="ECO:0007669"/>
    <property type="project" value="InterPro"/>
</dbReference>
<dbReference type="GO" id="GO:0005789">
    <property type="term" value="C:endoplasmic reticulum membrane"/>
    <property type="evidence" value="ECO:0007669"/>
    <property type="project" value="TreeGrafter"/>
</dbReference>
<dbReference type="PANTHER" id="PTHR31303">
    <property type="entry name" value="CTP-DEPENDENT DIACYLGLYCEROL KINASE 1"/>
    <property type="match status" value="1"/>
</dbReference>
<dbReference type="InterPro" id="IPR037997">
    <property type="entry name" value="Dgk1-like"/>
</dbReference>
<dbReference type="GO" id="GO:0006654">
    <property type="term" value="P:phosphatidic acid biosynthetic process"/>
    <property type="evidence" value="ECO:0007669"/>
    <property type="project" value="TreeGrafter"/>
</dbReference>
<reference evidence="4" key="1">
    <citation type="journal article" date="2010" name="Genome Biol.">
        <title>Genome sequence of the necrotrophic plant pathogen Pythium ultimum reveals original pathogenicity mechanisms and effector repertoire.</title>
        <authorList>
            <person name="Levesque C.A."/>
            <person name="Brouwer H."/>
            <person name="Cano L."/>
            <person name="Hamilton J.P."/>
            <person name="Holt C."/>
            <person name="Huitema E."/>
            <person name="Raffaele S."/>
            <person name="Robideau G.P."/>
            <person name="Thines M."/>
            <person name="Win J."/>
            <person name="Zerillo M.M."/>
            <person name="Beakes G.W."/>
            <person name="Boore J.L."/>
            <person name="Busam D."/>
            <person name="Dumas B."/>
            <person name="Ferriera S."/>
            <person name="Fuerstenberg S.I."/>
            <person name="Gachon C.M."/>
            <person name="Gaulin E."/>
            <person name="Govers F."/>
            <person name="Grenville-Briggs L."/>
            <person name="Horner N."/>
            <person name="Hostetler J."/>
            <person name="Jiang R.H."/>
            <person name="Johnson J."/>
            <person name="Krajaejun T."/>
            <person name="Lin H."/>
            <person name="Meijer H.J."/>
            <person name="Moore B."/>
            <person name="Morris P."/>
            <person name="Phuntmart V."/>
            <person name="Puiu D."/>
            <person name="Shetty J."/>
            <person name="Stajich J.E."/>
            <person name="Tripathy S."/>
            <person name="Wawra S."/>
            <person name="van West P."/>
            <person name="Whitty B.R."/>
            <person name="Coutinho P.M."/>
            <person name="Henrissat B."/>
            <person name="Martin F."/>
            <person name="Thomas P.D."/>
            <person name="Tyler B.M."/>
            <person name="De Vries R.P."/>
            <person name="Kamoun S."/>
            <person name="Yandell M."/>
            <person name="Tisserat N."/>
            <person name="Buell C.R."/>
        </authorList>
    </citation>
    <scope>NUCLEOTIDE SEQUENCE</scope>
    <source>
        <strain evidence="4">DAOM:BR144</strain>
    </source>
</reference>
<keyword evidence="4" id="KW-1185">Reference proteome</keyword>
<evidence type="ECO:0000313" key="4">
    <source>
        <dbReference type="Proteomes" id="UP000019132"/>
    </source>
</evidence>
<dbReference type="Proteomes" id="UP000019132">
    <property type="component" value="Unassembled WGS sequence"/>
</dbReference>
<accession>K3X453</accession>
<feature type="transmembrane region" description="Helical" evidence="1">
    <location>
        <begin position="189"/>
        <end position="207"/>
    </location>
</feature>
<evidence type="ECO:0000313" key="3">
    <source>
        <dbReference type="EnsemblProtists" id="PYU1_T012002"/>
    </source>
</evidence>
<feature type="transmembrane region" description="Helical" evidence="1">
    <location>
        <begin position="149"/>
        <end position="169"/>
    </location>
</feature>
<name>K3X453_GLOUD</name>
<dbReference type="EMBL" id="GL376621">
    <property type="status" value="NOT_ANNOTATED_CDS"/>
    <property type="molecule type" value="Genomic_DNA"/>
</dbReference>
<reference evidence="4" key="2">
    <citation type="submission" date="2010-04" db="EMBL/GenBank/DDBJ databases">
        <authorList>
            <person name="Buell R."/>
            <person name="Hamilton J."/>
            <person name="Hostetler J."/>
        </authorList>
    </citation>
    <scope>NUCLEOTIDE SEQUENCE [LARGE SCALE GENOMIC DNA]</scope>
    <source>
        <strain evidence="4">DAOM:BR144</strain>
    </source>
</reference>
<evidence type="ECO:0000256" key="1">
    <source>
        <dbReference type="SAM" id="Phobius"/>
    </source>
</evidence>
<dbReference type="eggNOG" id="ENOG502SAHM">
    <property type="taxonomic scope" value="Eukaryota"/>
</dbReference>
<keyword evidence="1" id="KW-0812">Transmembrane</keyword>
<organism evidence="3 4">
    <name type="scientific">Globisporangium ultimum (strain ATCC 200006 / CBS 805.95 / DAOM BR144)</name>
    <name type="common">Pythium ultimum</name>
    <dbReference type="NCBI Taxonomy" id="431595"/>
    <lineage>
        <taxon>Eukaryota</taxon>
        <taxon>Sar</taxon>
        <taxon>Stramenopiles</taxon>
        <taxon>Oomycota</taxon>
        <taxon>Peronosporomycetes</taxon>
        <taxon>Pythiales</taxon>
        <taxon>Pythiaceae</taxon>
        <taxon>Globisporangium</taxon>
    </lineage>
</organism>
<dbReference type="EnsemblProtists" id="PYU1_T012002">
    <property type="protein sequence ID" value="PYU1_T012002"/>
    <property type="gene ID" value="PYU1_G011976"/>
</dbReference>
<keyword evidence="1" id="KW-1133">Transmembrane helix</keyword>